<dbReference type="KEGG" id="ain:Acin_2463"/>
<evidence type="ECO:0000313" key="1">
    <source>
        <dbReference type="EMBL" id="AEQ23655.1"/>
    </source>
</evidence>
<dbReference type="EMBL" id="CP003058">
    <property type="protein sequence ID" value="AEQ23655.1"/>
    <property type="molecule type" value="Genomic_DNA"/>
</dbReference>
<sequence>MKNDGIWIPFISSQPLLLFQSLTKVYRAVRGIFSLKNKGKSSVKPQ</sequence>
<accession>G4Q8E5</accession>
<dbReference type="AlphaFoldDB" id="G4Q8E5"/>
<organism evidence="1 2">
    <name type="scientific">Acidaminococcus intestini (strain RyC-MR95)</name>
    <dbReference type="NCBI Taxonomy" id="568816"/>
    <lineage>
        <taxon>Bacteria</taxon>
        <taxon>Bacillati</taxon>
        <taxon>Bacillota</taxon>
        <taxon>Negativicutes</taxon>
        <taxon>Acidaminococcales</taxon>
        <taxon>Acidaminococcaceae</taxon>
        <taxon>Acidaminococcus</taxon>
    </lineage>
</organism>
<dbReference type="HOGENOM" id="CLU_3178991_0_0_9"/>
<proteinExistence type="predicted"/>
<dbReference type="InParanoid" id="G4Q8E5"/>
<keyword evidence="2" id="KW-1185">Reference proteome</keyword>
<dbReference type="Proteomes" id="UP000007093">
    <property type="component" value="Chromosome"/>
</dbReference>
<name>G4Q8E5_ACIIR</name>
<protein>
    <submittedName>
        <fullName evidence="1">Uncharacterized protein</fullName>
    </submittedName>
</protein>
<reference evidence="1 2" key="1">
    <citation type="journal article" date="2011" name="J. Bacteriol.">
        <title>Complete genome sequence of Acidaminococcus intestini RYC-MR95, a Gram-negative bacterium from the phylum Firmicutes.</title>
        <authorList>
            <person name="D'Auria G."/>
            <person name="Galan J.C."/>
            <person name="Rodriguez-Alcayna M."/>
            <person name="Moya A."/>
            <person name="Baquero F."/>
            <person name="Latorre A."/>
        </authorList>
    </citation>
    <scope>NUCLEOTIDE SEQUENCE [LARGE SCALE GENOMIC DNA]</scope>
    <source>
        <strain evidence="1 2">RyC-MR95</strain>
    </source>
</reference>
<gene>
    <name evidence="1" type="ordered locus">Acin_2463</name>
</gene>
<dbReference type="PATRIC" id="fig|568816.4.peg.2391"/>
<dbReference type="STRING" id="568816.Acin_2463"/>
<evidence type="ECO:0000313" key="2">
    <source>
        <dbReference type="Proteomes" id="UP000007093"/>
    </source>
</evidence>